<organism evidence="1 2">
    <name type="scientific">Molorchus minor</name>
    <dbReference type="NCBI Taxonomy" id="1323400"/>
    <lineage>
        <taxon>Eukaryota</taxon>
        <taxon>Metazoa</taxon>
        <taxon>Ecdysozoa</taxon>
        <taxon>Arthropoda</taxon>
        <taxon>Hexapoda</taxon>
        <taxon>Insecta</taxon>
        <taxon>Pterygota</taxon>
        <taxon>Neoptera</taxon>
        <taxon>Endopterygota</taxon>
        <taxon>Coleoptera</taxon>
        <taxon>Polyphaga</taxon>
        <taxon>Cucujiformia</taxon>
        <taxon>Chrysomeloidea</taxon>
        <taxon>Cerambycidae</taxon>
        <taxon>Lamiinae</taxon>
        <taxon>Monochamini</taxon>
        <taxon>Molorchus</taxon>
    </lineage>
</organism>
<sequence>MQRINNNNVTHIFFMCRTKIQFIIHCWEFDKQKSLFCFESILPFSFANLRWKNKYDGRDNSCLSNLLNENLEIIQTNLCNHHQKGNMLYNIFGVQLTPRFNLFFFIK</sequence>
<gene>
    <name evidence="1" type="ORF">NQ317_008570</name>
</gene>
<dbReference type="Proteomes" id="UP001162164">
    <property type="component" value="Unassembled WGS sequence"/>
</dbReference>
<reference evidence="1" key="1">
    <citation type="journal article" date="2023" name="Insect Mol. Biol.">
        <title>Genome sequencing provides insights into the evolution of gene families encoding plant cell wall-degrading enzymes in longhorned beetles.</title>
        <authorList>
            <person name="Shin N.R."/>
            <person name="Okamura Y."/>
            <person name="Kirsch R."/>
            <person name="Pauchet Y."/>
        </authorList>
    </citation>
    <scope>NUCLEOTIDE SEQUENCE</scope>
    <source>
        <strain evidence="1">MMC_N1</strain>
    </source>
</reference>
<accession>A0ABQ9JRC0</accession>
<comment type="caution">
    <text evidence="1">The sequence shown here is derived from an EMBL/GenBank/DDBJ whole genome shotgun (WGS) entry which is preliminary data.</text>
</comment>
<evidence type="ECO:0000313" key="1">
    <source>
        <dbReference type="EMBL" id="KAJ8980109.1"/>
    </source>
</evidence>
<dbReference type="EMBL" id="JAPWTJ010000288">
    <property type="protein sequence ID" value="KAJ8980109.1"/>
    <property type="molecule type" value="Genomic_DNA"/>
</dbReference>
<proteinExistence type="predicted"/>
<protein>
    <submittedName>
        <fullName evidence="1">Uncharacterized protein</fullName>
    </submittedName>
</protein>
<evidence type="ECO:0000313" key="2">
    <source>
        <dbReference type="Proteomes" id="UP001162164"/>
    </source>
</evidence>
<keyword evidence="2" id="KW-1185">Reference proteome</keyword>
<name>A0ABQ9JRC0_9CUCU</name>